<dbReference type="PANTHER" id="PTHR24198:SF165">
    <property type="entry name" value="ANKYRIN REPEAT-CONTAINING PROTEIN-RELATED"/>
    <property type="match status" value="1"/>
</dbReference>
<dbReference type="InterPro" id="IPR002110">
    <property type="entry name" value="Ankyrin_rpt"/>
</dbReference>
<organism evidence="4 5">
    <name type="scientific">Trichomonas vaginalis (strain ATCC PRA-98 / G3)</name>
    <dbReference type="NCBI Taxonomy" id="412133"/>
    <lineage>
        <taxon>Eukaryota</taxon>
        <taxon>Metamonada</taxon>
        <taxon>Parabasalia</taxon>
        <taxon>Trichomonadida</taxon>
        <taxon>Trichomonadidae</taxon>
        <taxon>Trichomonas</taxon>
    </lineage>
</organism>
<keyword evidence="2 3" id="KW-0040">ANK repeat</keyword>
<dbReference type="SMR" id="A2FDB4"/>
<dbReference type="AlphaFoldDB" id="A2FDB4"/>
<dbReference type="Pfam" id="PF12796">
    <property type="entry name" value="Ank_2"/>
    <property type="match status" value="2"/>
</dbReference>
<feature type="repeat" description="ANK" evidence="3">
    <location>
        <begin position="139"/>
        <end position="171"/>
    </location>
</feature>
<dbReference type="STRING" id="5722.A2FDB4"/>
<proteinExistence type="predicted"/>
<feature type="repeat" description="ANK" evidence="3">
    <location>
        <begin position="172"/>
        <end position="204"/>
    </location>
</feature>
<reference evidence="4" key="1">
    <citation type="submission" date="2006-10" db="EMBL/GenBank/DDBJ databases">
        <authorList>
            <person name="Amadeo P."/>
            <person name="Zhao Q."/>
            <person name="Wortman J."/>
            <person name="Fraser-Liggett C."/>
            <person name="Carlton J."/>
        </authorList>
    </citation>
    <scope>NUCLEOTIDE SEQUENCE</scope>
    <source>
        <strain evidence="4">G3</strain>
    </source>
</reference>
<name>A2FDB4_TRIV3</name>
<accession>A2FDB4</accession>
<reference evidence="4" key="2">
    <citation type="journal article" date="2007" name="Science">
        <title>Draft genome sequence of the sexually transmitted pathogen Trichomonas vaginalis.</title>
        <authorList>
            <person name="Carlton J.M."/>
            <person name="Hirt R.P."/>
            <person name="Silva J.C."/>
            <person name="Delcher A.L."/>
            <person name="Schatz M."/>
            <person name="Zhao Q."/>
            <person name="Wortman J.R."/>
            <person name="Bidwell S.L."/>
            <person name="Alsmark U.C.M."/>
            <person name="Besteiro S."/>
            <person name="Sicheritz-Ponten T."/>
            <person name="Noel C.J."/>
            <person name="Dacks J.B."/>
            <person name="Foster P.G."/>
            <person name="Simillion C."/>
            <person name="Van de Peer Y."/>
            <person name="Miranda-Saavedra D."/>
            <person name="Barton G.J."/>
            <person name="Westrop G.D."/>
            <person name="Mueller S."/>
            <person name="Dessi D."/>
            <person name="Fiori P.L."/>
            <person name="Ren Q."/>
            <person name="Paulsen I."/>
            <person name="Zhang H."/>
            <person name="Bastida-Corcuera F.D."/>
            <person name="Simoes-Barbosa A."/>
            <person name="Brown M.T."/>
            <person name="Hayes R.D."/>
            <person name="Mukherjee M."/>
            <person name="Okumura C.Y."/>
            <person name="Schneider R."/>
            <person name="Smith A.J."/>
            <person name="Vanacova S."/>
            <person name="Villalvazo M."/>
            <person name="Haas B.J."/>
            <person name="Pertea M."/>
            <person name="Feldblyum T.V."/>
            <person name="Utterback T.R."/>
            <person name="Shu C.L."/>
            <person name="Osoegawa K."/>
            <person name="de Jong P.J."/>
            <person name="Hrdy I."/>
            <person name="Horvathova L."/>
            <person name="Zubacova Z."/>
            <person name="Dolezal P."/>
            <person name="Malik S.B."/>
            <person name="Logsdon J.M. Jr."/>
            <person name="Henze K."/>
            <person name="Gupta A."/>
            <person name="Wang C.C."/>
            <person name="Dunne R.L."/>
            <person name="Upcroft J.A."/>
            <person name="Upcroft P."/>
            <person name="White O."/>
            <person name="Salzberg S.L."/>
            <person name="Tang P."/>
            <person name="Chiu C.-H."/>
            <person name="Lee Y.-S."/>
            <person name="Embley T.M."/>
            <person name="Coombs G.H."/>
            <person name="Mottram J.C."/>
            <person name="Tachezy J."/>
            <person name="Fraser-Liggett C.M."/>
            <person name="Johnson P.J."/>
        </authorList>
    </citation>
    <scope>NUCLEOTIDE SEQUENCE [LARGE SCALE GENOMIC DNA]</scope>
    <source>
        <strain evidence="4">G3</strain>
    </source>
</reference>
<gene>
    <name evidence="4" type="ORF">TVAG_451540</name>
</gene>
<evidence type="ECO:0000256" key="1">
    <source>
        <dbReference type="ARBA" id="ARBA00022737"/>
    </source>
</evidence>
<dbReference type="PANTHER" id="PTHR24198">
    <property type="entry name" value="ANKYRIN REPEAT AND PROTEIN KINASE DOMAIN-CONTAINING PROTEIN"/>
    <property type="match status" value="1"/>
</dbReference>
<protein>
    <submittedName>
        <fullName evidence="4">Ankyrin repeat protein, putative</fullName>
    </submittedName>
</protein>
<dbReference type="VEuPathDB" id="TrichDB:TVAG_451540"/>
<dbReference type="PROSITE" id="PS50297">
    <property type="entry name" value="ANK_REP_REGION"/>
    <property type="match status" value="2"/>
</dbReference>
<dbReference type="InParanoid" id="A2FDB4"/>
<dbReference type="SUPFAM" id="SSF48403">
    <property type="entry name" value="Ankyrin repeat"/>
    <property type="match status" value="1"/>
</dbReference>
<keyword evidence="5" id="KW-1185">Reference proteome</keyword>
<dbReference type="RefSeq" id="XP_001310046.1">
    <property type="nucleotide sequence ID" value="XM_001310045.1"/>
</dbReference>
<keyword evidence="1" id="KW-0677">Repeat</keyword>
<dbReference type="Gene3D" id="1.25.40.20">
    <property type="entry name" value="Ankyrin repeat-containing domain"/>
    <property type="match status" value="1"/>
</dbReference>
<dbReference type="InterPro" id="IPR036770">
    <property type="entry name" value="Ankyrin_rpt-contain_sf"/>
</dbReference>
<feature type="repeat" description="ANK" evidence="3">
    <location>
        <begin position="106"/>
        <end position="138"/>
    </location>
</feature>
<evidence type="ECO:0000256" key="3">
    <source>
        <dbReference type="PROSITE-ProRule" id="PRU00023"/>
    </source>
</evidence>
<dbReference type="OrthoDB" id="439236at2759"/>
<dbReference type="PROSITE" id="PS50088">
    <property type="entry name" value="ANK_REPEAT"/>
    <property type="match status" value="3"/>
</dbReference>
<dbReference type="Proteomes" id="UP000001542">
    <property type="component" value="Unassembled WGS sequence"/>
</dbReference>
<evidence type="ECO:0000256" key="2">
    <source>
        <dbReference type="ARBA" id="ARBA00023043"/>
    </source>
</evidence>
<dbReference type="EMBL" id="DS113729">
    <property type="protein sequence ID" value="EAX97116.1"/>
    <property type="molecule type" value="Genomic_DNA"/>
</dbReference>
<evidence type="ECO:0000313" key="4">
    <source>
        <dbReference type="EMBL" id="EAX97116.1"/>
    </source>
</evidence>
<dbReference type="eggNOG" id="KOG0504">
    <property type="taxonomic scope" value="Eukaryota"/>
</dbReference>
<evidence type="ECO:0000313" key="5">
    <source>
        <dbReference type="Proteomes" id="UP000001542"/>
    </source>
</evidence>
<dbReference type="SMART" id="SM00248">
    <property type="entry name" value="ANK"/>
    <property type="match status" value="7"/>
</dbReference>
<sequence length="264" mass="29189">MEVDLKNRNSIMITMENGYTEISEFLLPFITDFKQKDDKGIPLIFYAVRKGQHNVLKHIIENTKDFDIDIQIDGVSLLFEAVKCMNPDAVQIILQYNPLVEHPNEFGKTPLMEACTTDDDLSAGLLIDAGANINARENKGNTPLHHSCISKGNKTGKLLLERGADMEIINSDGIPPLIAATMKKNAEMVRNLLLFNSNVNVMDAFGNSALIHAAQMNCPEIVEVLISFHADTTIINRNGNDALAAARKSGSPQIMKLLSENRNK</sequence>
<dbReference type="VEuPathDB" id="TrichDB:TVAGG3_0758200"/>
<dbReference type="KEGG" id="tva:4754894"/>